<dbReference type="AlphaFoldDB" id="A0A2L0F508"/>
<name>A0A2L0F508_SORCE</name>
<accession>A0A2L0F508</accession>
<sequence>MWIQSPNNTFVMPHGYLTRSGAIIHARSVRDPWSGIEALHEWRDGTFSTIADDHGVGRPVGVVDDYMLWSLSSVYRLTNLATGGTVRLEDTVSTPDLLEGGAVVYRSATGVYRYQAGVNTLLSSSGGYSPVTDGINIAYATYREPSCATRLYTPAGEVPLGG</sequence>
<reference evidence="1 2" key="1">
    <citation type="submission" date="2015-09" db="EMBL/GenBank/DDBJ databases">
        <title>Sorangium comparison.</title>
        <authorList>
            <person name="Zaburannyi N."/>
            <person name="Bunk B."/>
            <person name="Overmann J."/>
            <person name="Mueller R."/>
        </authorList>
    </citation>
    <scope>NUCLEOTIDE SEQUENCE [LARGE SCALE GENOMIC DNA]</scope>
    <source>
        <strain evidence="1 2">So ce26</strain>
    </source>
</reference>
<evidence type="ECO:0000313" key="2">
    <source>
        <dbReference type="Proteomes" id="UP000238348"/>
    </source>
</evidence>
<evidence type="ECO:0000313" key="1">
    <source>
        <dbReference type="EMBL" id="AUX46632.1"/>
    </source>
</evidence>
<organism evidence="1 2">
    <name type="scientific">Sorangium cellulosum</name>
    <name type="common">Polyangium cellulosum</name>
    <dbReference type="NCBI Taxonomy" id="56"/>
    <lineage>
        <taxon>Bacteria</taxon>
        <taxon>Pseudomonadati</taxon>
        <taxon>Myxococcota</taxon>
        <taxon>Polyangia</taxon>
        <taxon>Polyangiales</taxon>
        <taxon>Polyangiaceae</taxon>
        <taxon>Sorangium</taxon>
    </lineage>
</organism>
<gene>
    <name evidence="1" type="ORF">SOCE26_081380</name>
</gene>
<proteinExistence type="predicted"/>
<dbReference type="Proteomes" id="UP000238348">
    <property type="component" value="Chromosome"/>
</dbReference>
<protein>
    <submittedName>
        <fullName evidence="1">Uncharacterized protein</fullName>
    </submittedName>
</protein>
<dbReference type="RefSeq" id="WP_104984783.1">
    <property type="nucleotide sequence ID" value="NZ_CP012673.1"/>
</dbReference>
<dbReference type="EMBL" id="CP012673">
    <property type="protein sequence ID" value="AUX46632.1"/>
    <property type="molecule type" value="Genomic_DNA"/>
</dbReference>